<dbReference type="CTD" id="20316240"/>
<accession>A0A074ZXK3</accession>
<dbReference type="Proteomes" id="UP000054324">
    <property type="component" value="Unassembled WGS sequence"/>
</dbReference>
<keyword evidence="2" id="KW-1185">Reference proteome</keyword>
<name>A0A074ZXK3_OPIVI</name>
<reference evidence="1 2" key="1">
    <citation type="submission" date="2013-11" db="EMBL/GenBank/DDBJ databases">
        <title>Opisthorchis viverrini - life in the bile duct.</title>
        <authorList>
            <person name="Young N.D."/>
            <person name="Nagarajan N."/>
            <person name="Lin S.J."/>
            <person name="Korhonen P.K."/>
            <person name="Jex A.R."/>
            <person name="Hall R.S."/>
            <person name="Safavi-Hemami H."/>
            <person name="Kaewkong W."/>
            <person name="Bertrand D."/>
            <person name="Gao S."/>
            <person name="Seet Q."/>
            <person name="Wongkham S."/>
            <person name="Teh B.T."/>
            <person name="Wongkham C."/>
            <person name="Intapan P.M."/>
            <person name="Maleewong W."/>
            <person name="Yang X."/>
            <person name="Hu M."/>
            <person name="Wang Z."/>
            <person name="Hofmann A."/>
            <person name="Sternberg P.W."/>
            <person name="Tan P."/>
            <person name="Wang J."/>
            <person name="Gasser R.B."/>
        </authorList>
    </citation>
    <scope>NUCLEOTIDE SEQUENCE [LARGE SCALE GENOMIC DNA]</scope>
</reference>
<dbReference type="OrthoDB" id="10598075at2759"/>
<dbReference type="RefSeq" id="XP_009164464.1">
    <property type="nucleotide sequence ID" value="XM_009166200.1"/>
</dbReference>
<dbReference type="AlphaFoldDB" id="A0A074ZXK3"/>
<protein>
    <submittedName>
        <fullName evidence="1">Uncharacterized protein</fullName>
    </submittedName>
</protein>
<proteinExistence type="predicted"/>
<dbReference type="KEGG" id="ovi:T265_02052"/>
<sequence>MNCLKQKISLFNDKQANYLPAARRKPLKYGIQMSVTLNDTTNGLQPKIPEKDLPFLFIFLPYIEQVNSSETITRLYAHVHMETELNFTLWTVPDGAKHLTTHTHLKNQLTPTTHLYTNKTL</sequence>
<dbReference type="EMBL" id="KL596641">
    <property type="protein sequence ID" value="KER31826.1"/>
    <property type="molecule type" value="Genomic_DNA"/>
</dbReference>
<evidence type="ECO:0000313" key="2">
    <source>
        <dbReference type="Proteomes" id="UP000054324"/>
    </source>
</evidence>
<organism evidence="1 2">
    <name type="scientific">Opisthorchis viverrini</name>
    <name type="common">Southeast Asian liver fluke</name>
    <dbReference type="NCBI Taxonomy" id="6198"/>
    <lineage>
        <taxon>Eukaryota</taxon>
        <taxon>Metazoa</taxon>
        <taxon>Spiralia</taxon>
        <taxon>Lophotrochozoa</taxon>
        <taxon>Platyhelminthes</taxon>
        <taxon>Trematoda</taxon>
        <taxon>Digenea</taxon>
        <taxon>Opisthorchiida</taxon>
        <taxon>Opisthorchiata</taxon>
        <taxon>Opisthorchiidae</taxon>
        <taxon>Opisthorchis</taxon>
    </lineage>
</organism>
<evidence type="ECO:0000313" key="1">
    <source>
        <dbReference type="EMBL" id="KER31826.1"/>
    </source>
</evidence>
<gene>
    <name evidence="1" type="ORF">T265_02052</name>
</gene>
<dbReference type="GeneID" id="20316240"/>